<dbReference type="EMBL" id="BAABIL010000054">
    <property type="protein sequence ID" value="GAA4964947.1"/>
    <property type="molecule type" value="Genomic_DNA"/>
</dbReference>
<dbReference type="CDD" id="cd05403">
    <property type="entry name" value="NT_KNTase_like"/>
    <property type="match status" value="1"/>
</dbReference>
<proteinExistence type="predicted"/>
<gene>
    <name evidence="3" type="ORF">GCM10023225_05070</name>
</gene>
<dbReference type="InterPro" id="IPR041633">
    <property type="entry name" value="Polbeta"/>
</dbReference>
<evidence type="ECO:0000313" key="3">
    <source>
        <dbReference type="EMBL" id="GAA4964947.1"/>
    </source>
</evidence>
<dbReference type="Pfam" id="PF18765">
    <property type="entry name" value="Polbeta"/>
    <property type="match status" value="1"/>
</dbReference>
<evidence type="ECO:0000256" key="1">
    <source>
        <dbReference type="SAM" id="MobiDB-lite"/>
    </source>
</evidence>
<dbReference type="SUPFAM" id="SSF81301">
    <property type="entry name" value="Nucleotidyltransferase"/>
    <property type="match status" value="1"/>
</dbReference>
<evidence type="ECO:0000313" key="4">
    <source>
        <dbReference type="Proteomes" id="UP001501195"/>
    </source>
</evidence>
<sequence length="228" mass="24270">MDAANPLRTIAPTVDADVLLVLARTHRPLSGAAVARLASRSYARTRSCLHRLSAHGLLLAEDTGSAVMYRLNRRHVLAGAVLQAASATDSVEQWLVERLARCSPSPRAAVLFGSWARGEAGPDSDIDLLLVRATDVDPESADLDEAWAQQVHVLGEDLEALTGNTVQFVHLDEHQLVQAVAQEQPLIANLRTDGRVLLGPSLRELLHPPTPQAGLGTVAQAAGEGADT</sequence>
<reference evidence="4" key="1">
    <citation type="journal article" date="2019" name="Int. J. Syst. Evol. Microbiol.">
        <title>The Global Catalogue of Microorganisms (GCM) 10K type strain sequencing project: providing services to taxonomists for standard genome sequencing and annotation.</title>
        <authorList>
            <consortium name="The Broad Institute Genomics Platform"/>
            <consortium name="The Broad Institute Genome Sequencing Center for Infectious Disease"/>
            <person name="Wu L."/>
            <person name="Ma J."/>
        </authorList>
    </citation>
    <scope>NUCLEOTIDE SEQUENCE [LARGE SCALE GENOMIC DNA]</scope>
    <source>
        <strain evidence="4">JCM 18126</strain>
    </source>
</reference>
<protein>
    <recommendedName>
        <fullName evidence="2">Polymerase beta nucleotidyltransferase domain-containing protein</fullName>
    </recommendedName>
</protein>
<name>A0ABP9H9U0_9ACTN</name>
<dbReference type="Gene3D" id="3.30.460.10">
    <property type="entry name" value="Beta Polymerase, domain 2"/>
    <property type="match status" value="1"/>
</dbReference>
<accession>A0ABP9H9U0</accession>
<comment type="caution">
    <text evidence="3">The sequence shown here is derived from an EMBL/GenBank/DDBJ whole genome shotgun (WGS) entry which is preliminary data.</text>
</comment>
<feature type="domain" description="Polymerase beta nucleotidyltransferase" evidence="2">
    <location>
        <begin position="103"/>
        <end position="179"/>
    </location>
</feature>
<keyword evidence="4" id="KW-1185">Reference proteome</keyword>
<evidence type="ECO:0000259" key="2">
    <source>
        <dbReference type="Pfam" id="PF18765"/>
    </source>
</evidence>
<feature type="region of interest" description="Disordered" evidence="1">
    <location>
        <begin position="207"/>
        <end position="228"/>
    </location>
</feature>
<dbReference type="InterPro" id="IPR043519">
    <property type="entry name" value="NT_sf"/>
</dbReference>
<organism evidence="3 4">
    <name type="scientific">Kineococcus glutinatus</name>
    <dbReference type="NCBI Taxonomy" id="1070872"/>
    <lineage>
        <taxon>Bacteria</taxon>
        <taxon>Bacillati</taxon>
        <taxon>Actinomycetota</taxon>
        <taxon>Actinomycetes</taxon>
        <taxon>Kineosporiales</taxon>
        <taxon>Kineosporiaceae</taxon>
        <taxon>Kineococcus</taxon>
    </lineage>
</organism>
<dbReference type="Proteomes" id="UP001501195">
    <property type="component" value="Unassembled WGS sequence"/>
</dbReference>
<dbReference type="RefSeq" id="WP_345710755.1">
    <property type="nucleotide sequence ID" value="NZ_BAABIL010000054.1"/>
</dbReference>